<organism evidence="7 8">
    <name type="scientific">Lysobacter silvisoli</name>
    <dbReference type="NCBI Taxonomy" id="2293254"/>
    <lineage>
        <taxon>Bacteria</taxon>
        <taxon>Pseudomonadati</taxon>
        <taxon>Pseudomonadota</taxon>
        <taxon>Gammaproteobacteria</taxon>
        <taxon>Lysobacterales</taxon>
        <taxon>Lysobacteraceae</taxon>
        <taxon>Lysobacter</taxon>
    </lineage>
</organism>
<evidence type="ECO:0000256" key="5">
    <source>
        <dbReference type="SAM" id="MobiDB-lite"/>
    </source>
</evidence>
<dbReference type="SUPFAM" id="SSF46689">
    <property type="entry name" value="Homeodomain-like"/>
    <property type="match status" value="1"/>
</dbReference>
<dbReference type="SUPFAM" id="SSF48498">
    <property type="entry name" value="Tetracyclin repressor-like, C-terminal domain"/>
    <property type="match status" value="1"/>
</dbReference>
<dbReference type="InterPro" id="IPR050109">
    <property type="entry name" value="HTH-type_TetR-like_transc_reg"/>
</dbReference>
<evidence type="ECO:0000256" key="3">
    <source>
        <dbReference type="ARBA" id="ARBA00023163"/>
    </source>
</evidence>
<dbReference type="PRINTS" id="PR00455">
    <property type="entry name" value="HTHTETR"/>
</dbReference>
<keyword evidence="2 4" id="KW-0238">DNA-binding</keyword>
<reference evidence="7 8" key="1">
    <citation type="submission" date="2018-08" db="EMBL/GenBank/DDBJ databases">
        <title>Lysobacter sp. zong2l5, whole genome shotgun sequence.</title>
        <authorList>
            <person name="Zhang X."/>
            <person name="Feng G."/>
            <person name="Zhu H."/>
        </authorList>
    </citation>
    <scope>NUCLEOTIDE SEQUENCE [LARGE SCALE GENOMIC DNA]</scope>
    <source>
        <strain evidence="8">zong2l5</strain>
    </source>
</reference>
<feature type="region of interest" description="Disordered" evidence="5">
    <location>
        <begin position="1"/>
        <end position="25"/>
    </location>
</feature>
<evidence type="ECO:0000256" key="2">
    <source>
        <dbReference type="ARBA" id="ARBA00023125"/>
    </source>
</evidence>
<name>A0A371JX16_9GAMM</name>
<dbReference type="OrthoDB" id="8535430at2"/>
<sequence length="221" mass="24262">MTAPRKTAAPADEAPKPAGPGRPKDLSKRAAILEAATRMFIRLGYDATSMDQIAAEAGVSKLTVYSHFGDKEALFLAAVKAHCERFLPTLLFEPSPETPLRERLLAIAEAFWTMLSSPEAVQGHRMLCSPQLAGTPLAQMFWEVGPQRTHDDFAALLRRRVQAGELAIEDVDRAAGQFFALLEGEPYERLVYGCGETSPEEARAHTTSSVDLFLRAYASQR</sequence>
<comment type="caution">
    <text evidence="7">The sequence shown here is derived from an EMBL/GenBank/DDBJ whole genome shotgun (WGS) entry which is preliminary data.</text>
</comment>
<dbReference type="InterPro" id="IPR001647">
    <property type="entry name" value="HTH_TetR"/>
</dbReference>
<dbReference type="GO" id="GO:0003700">
    <property type="term" value="F:DNA-binding transcription factor activity"/>
    <property type="evidence" value="ECO:0007669"/>
    <property type="project" value="TreeGrafter"/>
</dbReference>
<dbReference type="Pfam" id="PF00440">
    <property type="entry name" value="TetR_N"/>
    <property type="match status" value="1"/>
</dbReference>
<dbReference type="EMBL" id="QTSU01000004">
    <property type="protein sequence ID" value="RDZ26191.1"/>
    <property type="molecule type" value="Genomic_DNA"/>
</dbReference>
<keyword evidence="8" id="KW-1185">Reference proteome</keyword>
<dbReference type="PANTHER" id="PTHR30055">
    <property type="entry name" value="HTH-TYPE TRANSCRIPTIONAL REGULATOR RUTR"/>
    <property type="match status" value="1"/>
</dbReference>
<evidence type="ECO:0000256" key="4">
    <source>
        <dbReference type="PROSITE-ProRule" id="PRU00335"/>
    </source>
</evidence>
<evidence type="ECO:0000313" key="7">
    <source>
        <dbReference type="EMBL" id="RDZ26191.1"/>
    </source>
</evidence>
<protein>
    <submittedName>
        <fullName evidence="7">TetR/AcrR family transcriptional regulator</fullName>
    </submittedName>
</protein>
<dbReference type="InterPro" id="IPR036271">
    <property type="entry name" value="Tet_transcr_reg_TetR-rel_C_sf"/>
</dbReference>
<keyword evidence="3" id="KW-0804">Transcription</keyword>
<dbReference type="RefSeq" id="WP_115861436.1">
    <property type="nucleotide sequence ID" value="NZ_QTSU01000004.1"/>
</dbReference>
<dbReference type="FunFam" id="1.10.10.60:FF:000141">
    <property type="entry name" value="TetR family transcriptional regulator"/>
    <property type="match status" value="1"/>
</dbReference>
<proteinExistence type="predicted"/>
<dbReference type="Pfam" id="PF14246">
    <property type="entry name" value="TetR_C_7"/>
    <property type="match status" value="1"/>
</dbReference>
<evidence type="ECO:0000256" key="1">
    <source>
        <dbReference type="ARBA" id="ARBA00023015"/>
    </source>
</evidence>
<dbReference type="GO" id="GO:0000976">
    <property type="term" value="F:transcription cis-regulatory region binding"/>
    <property type="evidence" value="ECO:0007669"/>
    <property type="project" value="TreeGrafter"/>
</dbReference>
<dbReference type="Gene3D" id="1.10.357.10">
    <property type="entry name" value="Tetracycline Repressor, domain 2"/>
    <property type="match status" value="1"/>
</dbReference>
<feature type="DNA-binding region" description="H-T-H motif" evidence="4">
    <location>
        <begin position="49"/>
        <end position="68"/>
    </location>
</feature>
<dbReference type="AlphaFoldDB" id="A0A371JX16"/>
<dbReference type="Gene3D" id="1.10.10.60">
    <property type="entry name" value="Homeodomain-like"/>
    <property type="match status" value="1"/>
</dbReference>
<dbReference type="PROSITE" id="PS50977">
    <property type="entry name" value="HTH_TETR_2"/>
    <property type="match status" value="1"/>
</dbReference>
<keyword evidence="1" id="KW-0805">Transcription regulation</keyword>
<evidence type="ECO:0000259" key="6">
    <source>
        <dbReference type="PROSITE" id="PS50977"/>
    </source>
</evidence>
<evidence type="ECO:0000313" key="8">
    <source>
        <dbReference type="Proteomes" id="UP000264492"/>
    </source>
</evidence>
<dbReference type="Proteomes" id="UP000264492">
    <property type="component" value="Unassembled WGS sequence"/>
</dbReference>
<dbReference type="InterPro" id="IPR009057">
    <property type="entry name" value="Homeodomain-like_sf"/>
</dbReference>
<dbReference type="PANTHER" id="PTHR30055:SF146">
    <property type="entry name" value="HTH-TYPE TRANSCRIPTIONAL DUAL REGULATOR CECR"/>
    <property type="match status" value="1"/>
</dbReference>
<feature type="domain" description="HTH tetR-type" evidence="6">
    <location>
        <begin position="26"/>
        <end position="86"/>
    </location>
</feature>
<accession>A0A371JX16</accession>
<gene>
    <name evidence="7" type="ORF">DX914_18125</name>
</gene>
<dbReference type="InterPro" id="IPR039536">
    <property type="entry name" value="TetR_C_Proteobacteria"/>
</dbReference>